<protein>
    <submittedName>
        <fullName evidence="3">Putative viral polyprotein</fullName>
    </submittedName>
</protein>
<sequence>MLSVFLISICISGALALSAFDCRGVAINKTTISLIETPICASKKPNITSQLVSVAVTQTTSISEISFLRCKLEAFHHVQRCGVSLDTWHNSGYYSEVLEITRDECIHMVHSNFINLRWGSNTRVTLPKGGYFSYSYTSFGNIDGGSCTSGGTLTSPSGIRWDRAIRNTRLEMTYTMGMARLFHDEGQIKFPNGVICNVLEGSCDHSGYGHLFWAVPSPDCRSTNSKNSLVFKGMAQLIVDKDSVEVGSQYIHVNQGDYDFQVKLGKAGTSICGFNSYSTEHPRLFVTIVPPNSPDFPMIKPVGSEDVNLLNYINSKFVYVMRHTKQEVDRLFRLFEQERCHMQNRITENLMTLALISPKEFAFQYFKAPGYTAVVRGEVVHVAKCREVAVMPRVLTDECYNELPVNYNNQTWFMTPRTRVLIRHGTKVECASDIGPQFMLNGRWVTPTSTGLMSVKLPFVISPDPLQYEFEQLDDIANNGLYSSETILKYQKILTSPLEERVISTRIADAISGKYNLPDGISIRNAFTEVDFDMIDKKLNGWSKVISESSKNIGGWFGFFLFVVFSIRAIVAAVNSFVNFRFLKRTHGVLIAALFCIFDSIAHYIIRGDILKNKRKDPTPAEDDSDGDYTTLNLQVRK</sequence>
<feature type="transmembrane region" description="Helical" evidence="1">
    <location>
        <begin position="586"/>
        <end position="606"/>
    </location>
</feature>
<reference evidence="3" key="1">
    <citation type="submission" date="2016-03" db="EMBL/GenBank/DDBJ databases">
        <title>RNAseq analyses of the sensorial organs of adult female Aedes albopictus.</title>
        <authorList>
            <person name="Fabrizio L."/>
            <person name="Ribeiro J.M."/>
            <person name="Arca B."/>
        </authorList>
    </citation>
    <scope>NUCLEOTIDE SEQUENCE</scope>
</reference>
<keyword evidence="1" id="KW-0812">Transmembrane</keyword>
<dbReference type="AlphaFoldDB" id="A0A1W7R437"/>
<evidence type="ECO:0000313" key="3">
    <source>
        <dbReference type="EMBL" id="JAV45913.1"/>
    </source>
</evidence>
<accession>A0A1W7R437</accession>
<evidence type="ECO:0000256" key="1">
    <source>
        <dbReference type="SAM" id="Phobius"/>
    </source>
</evidence>
<keyword evidence="1" id="KW-1133">Transmembrane helix</keyword>
<evidence type="ECO:0000256" key="2">
    <source>
        <dbReference type="SAM" id="SignalP"/>
    </source>
</evidence>
<keyword evidence="1" id="KW-0472">Membrane</keyword>
<feature type="transmembrane region" description="Helical" evidence="1">
    <location>
        <begin position="553"/>
        <end position="574"/>
    </location>
</feature>
<dbReference type="Pfam" id="PF24664">
    <property type="entry name" value="Monjiviricetes_fusion"/>
    <property type="match status" value="1"/>
</dbReference>
<organism evidence="3">
    <name type="scientific">Aedes albopictus</name>
    <name type="common">Asian tiger mosquito</name>
    <name type="synonym">Stegomyia albopicta</name>
    <dbReference type="NCBI Taxonomy" id="7160"/>
    <lineage>
        <taxon>Eukaryota</taxon>
        <taxon>Metazoa</taxon>
        <taxon>Ecdysozoa</taxon>
        <taxon>Arthropoda</taxon>
        <taxon>Hexapoda</taxon>
        <taxon>Insecta</taxon>
        <taxon>Pterygota</taxon>
        <taxon>Neoptera</taxon>
        <taxon>Endopterygota</taxon>
        <taxon>Diptera</taxon>
        <taxon>Nematocera</taxon>
        <taxon>Culicoidea</taxon>
        <taxon>Culicidae</taxon>
        <taxon>Culicinae</taxon>
        <taxon>Aedini</taxon>
        <taxon>Aedes</taxon>
        <taxon>Stegomyia</taxon>
    </lineage>
</organism>
<keyword evidence="2" id="KW-0732">Signal</keyword>
<proteinExistence type="predicted"/>
<dbReference type="EMBL" id="GEHC01001732">
    <property type="protein sequence ID" value="JAV45913.1"/>
    <property type="molecule type" value="Transcribed_RNA"/>
</dbReference>
<feature type="chain" id="PRO_5012619593" evidence="2">
    <location>
        <begin position="17"/>
        <end position="638"/>
    </location>
</feature>
<name>A0A1W7R437_AEDAL</name>
<feature type="signal peptide" evidence="2">
    <location>
        <begin position="1"/>
        <end position="16"/>
    </location>
</feature>